<proteinExistence type="predicted"/>
<reference evidence="1 2" key="1">
    <citation type="submission" date="2020-03" db="EMBL/GenBank/DDBJ databases">
        <authorList>
            <consortium name="Genoscope - CEA"/>
            <person name="William W."/>
        </authorList>
    </citation>
    <scope>NUCLEOTIDE SEQUENCE [LARGE SCALE GENOMIC DNA]</scope>
    <source>
        <strain evidence="2">DSM 16959</strain>
    </source>
</reference>
<evidence type="ECO:0000313" key="2">
    <source>
        <dbReference type="Proteomes" id="UP000515733"/>
    </source>
</evidence>
<name>A0A6S6Y0H1_9PROT</name>
<organism evidence="1 2">
    <name type="scientific">Denitratisoma oestradiolicum</name>
    <dbReference type="NCBI Taxonomy" id="311182"/>
    <lineage>
        <taxon>Bacteria</taxon>
        <taxon>Pseudomonadati</taxon>
        <taxon>Pseudomonadota</taxon>
        <taxon>Betaproteobacteria</taxon>
        <taxon>Nitrosomonadales</taxon>
        <taxon>Sterolibacteriaceae</taxon>
        <taxon>Denitratisoma</taxon>
    </lineage>
</organism>
<dbReference type="KEGG" id="doe:DENOEST_3619"/>
<protein>
    <submittedName>
        <fullName evidence="1">Uncharacterized protein</fullName>
    </submittedName>
</protein>
<accession>A0A6S6Y0H1</accession>
<dbReference type="AlphaFoldDB" id="A0A6S6Y0H1"/>
<evidence type="ECO:0000313" key="1">
    <source>
        <dbReference type="EMBL" id="CAB1370773.1"/>
    </source>
</evidence>
<keyword evidence="2" id="KW-1185">Reference proteome</keyword>
<sequence length="37" mass="3850">MTYGVRASLLSAHDLVPPSGRAGTFSPHLTVLKLKAG</sequence>
<dbReference type="EMBL" id="LR778301">
    <property type="protein sequence ID" value="CAB1370773.1"/>
    <property type="molecule type" value="Genomic_DNA"/>
</dbReference>
<dbReference type="Proteomes" id="UP000515733">
    <property type="component" value="Chromosome"/>
</dbReference>
<gene>
    <name evidence="1" type="ORF">DENOEST_3619</name>
</gene>